<sequence>MATGFYFDERCMWHSAGEHAFFLPVGGYVQPPAGGQHAESPETKRRFRNLLDVSGLLGRLEVRTAPPATRADLERVHPAAYLDRFKALSDAGGGDMGEEAAFSRGGYEIAALAAGLAMRGVADVMARKVDNAYVLSRPPGHHCLPDKGMGFCLLANIAIALEALRAAQGPLRAAVVDWDVHHGNGTEAIYYDRDDTLTISLHQEACYPTDTGRAGDRGRGRGEGFNLNVPLLPGGGHRAYLDAMELLVLPALRAFRPDIIVIASGLDANGHDPLARMLATSETFREMTRMLKAEAAALCGGRLVAVHEGDYSEVVVPFCGLAIVEELSGLGTDVEDPFLVALSEGQPAPDLVAFQRARLQAQARATFGG</sequence>
<keyword evidence="4" id="KW-1185">Reference proteome</keyword>
<dbReference type="SUPFAM" id="SSF52768">
    <property type="entry name" value="Arginase/deacetylase"/>
    <property type="match status" value="1"/>
</dbReference>
<reference evidence="4" key="1">
    <citation type="submission" date="2023-07" db="EMBL/GenBank/DDBJ databases">
        <title>Defluviimonas sediminis sp. nov., isolated from mangrove sediment.</title>
        <authorList>
            <person name="Liu L."/>
            <person name="Li J."/>
            <person name="Huang Y."/>
            <person name="Pan J."/>
            <person name="Li M."/>
        </authorList>
    </citation>
    <scope>NUCLEOTIDE SEQUENCE [LARGE SCALE GENOMIC DNA]</scope>
    <source>
        <strain evidence="4">FT324</strain>
    </source>
</reference>
<comment type="similarity">
    <text evidence="1">Belongs to the histone deacetylase family.</text>
</comment>
<dbReference type="PANTHER" id="PTHR10625:SF10">
    <property type="entry name" value="HISTONE DEACETYLASE HDAC1"/>
    <property type="match status" value="1"/>
</dbReference>
<name>A0ABT2NHT4_9RHOB</name>
<dbReference type="Proteomes" id="UP001205601">
    <property type="component" value="Unassembled WGS sequence"/>
</dbReference>
<protein>
    <submittedName>
        <fullName evidence="3">Class II histone deacetylase</fullName>
    </submittedName>
</protein>
<dbReference type="InterPro" id="IPR023801">
    <property type="entry name" value="His_deacetylse_dom"/>
</dbReference>
<dbReference type="PRINTS" id="PR01270">
    <property type="entry name" value="HDASUPER"/>
</dbReference>
<feature type="domain" description="Histone deacetylase" evidence="2">
    <location>
        <begin position="37"/>
        <end position="320"/>
    </location>
</feature>
<evidence type="ECO:0000256" key="1">
    <source>
        <dbReference type="ARBA" id="ARBA00005947"/>
    </source>
</evidence>
<evidence type="ECO:0000259" key="2">
    <source>
        <dbReference type="Pfam" id="PF00850"/>
    </source>
</evidence>
<comment type="caution">
    <text evidence="3">The sequence shown here is derived from an EMBL/GenBank/DDBJ whole genome shotgun (WGS) entry which is preliminary data.</text>
</comment>
<dbReference type="CDD" id="cd09996">
    <property type="entry name" value="HDAC_classII_1"/>
    <property type="match status" value="1"/>
</dbReference>
<dbReference type="Gene3D" id="3.40.800.20">
    <property type="entry name" value="Histone deacetylase domain"/>
    <property type="match status" value="1"/>
</dbReference>
<dbReference type="RefSeq" id="WP_261493910.1">
    <property type="nucleotide sequence ID" value="NZ_JAOCQF010000001.1"/>
</dbReference>
<accession>A0ABT2NHT4</accession>
<dbReference type="PANTHER" id="PTHR10625">
    <property type="entry name" value="HISTONE DEACETYLASE HDAC1-RELATED"/>
    <property type="match status" value="1"/>
</dbReference>
<dbReference type="Pfam" id="PF00850">
    <property type="entry name" value="Hist_deacetyl"/>
    <property type="match status" value="1"/>
</dbReference>
<dbReference type="InterPro" id="IPR000286">
    <property type="entry name" value="HDACs"/>
</dbReference>
<evidence type="ECO:0000313" key="4">
    <source>
        <dbReference type="Proteomes" id="UP001205601"/>
    </source>
</evidence>
<organism evidence="3 4">
    <name type="scientific">Albidovulum sediminis</name>
    <dbReference type="NCBI Taxonomy" id="3066345"/>
    <lineage>
        <taxon>Bacteria</taxon>
        <taxon>Pseudomonadati</taxon>
        <taxon>Pseudomonadota</taxon>
        <taxon>Alphaproteobacteria</taxon>
        <taxon>Rhodobacterales</taxon>
        <taxon>Paracoccaceae</taxon>
        <taxon>Albidovulum</taxon>
    </lineage>
</organism>
<evidence type="ECO:0000313" key="3">
    <source>
        <dbReference type="EMBL" id="MCT8328480.1"/>
    </source>
</evidence>
<proteinExistence type="inferred from homology"/>
<dbReference type="EMBL" id="JAOCQF010000001">
    <property type="protein sequence ID" value="MCT8328480.1"/>
    <property type="molecule type" value="Genomic_DNA"/>
</dbReference>
<gene>
    <name evidence="3" type="ORF">N5I32_03025</name>
</gene>
<dbReference type="InterPro" id="IPR023696">
    <property type="entry name" value="Ureohydrolase_dom_sf"/>
</dbReference>
<dbReference type="InterPro" id="IPR037138">
    <property type="entry name" value="His_deacetylse_dom_sf"/>
</dbReference>